<dbReference type="AlphaFoldDB" id="A0A1H7P7T5"/>
<protein>
    <submittedName>
        <fullName evidence="1">Uncharacterized protein</fullName>
    </submittedName>
</protein>
<accession>A0A1H7P7T5</accession>
<dbReference type="OrthoDB" id="3854670at2"/>
<gene>
    <name evidence="1" type="ORF">SAMN05414137_107261</name>
</gene>
<dbReference type="STRING" id="235985.SAMN05414137_107261"/>
<name>A0A1H7P7T5_STRJI</name>
<dbReference type="Proteomes" id="UP000183015">
    <property type="component" value="Unassembled WGS sequence"/>
</dbReference>
<sequence length="94" mass="10181">MTAQPVAYHHDELPRVERTPDGIGQALTGARRMAFYADLGRVRSGQEFEAVIGRWWSRAVLAPGQAERIAAARAGRIDGRRPLAEVVAGIEGTA</sequence>
<dbReference type="RefSeq" id="WP_143094374.1">
    <property type="nucleotide sequence ID" value="NZ_BBPN01000003.1"/>
</dbReference>
<evidence type="ECO:0000313" key="1">
    <source>
        <dbReference type="EMBL" id="SEL31870.1"/>
    </source>
</evidence>
<proteinExistence type="predicted"/>
<organism evidence="1 2">
    <name type="scientific">Streptacidiphilus jiangxiensis</name>
    <dbReference type="NCBI Taxonomy" id="235985"/>
    <lineage>
        <taxon>Bacteria</taxon>
        <taxon>Bacillati</taxon>
        <taxon>Actinomycetota</taxon>
        <taxon>Actinomycetes</taxon>
        <taxon>Kitasatosporales</taxon>
        <taxon>Streptomycetaceae</taxon>
        <taxon>Streptacidiphilus</taxon>
    </lineage>
</organism>
<evidence type="ECO:0000313" key="2">
    <source>
        <dbReference type="Proteomes" id="UP000183015"/>
    </source>
</evidence>
<dbReference type="EMBL" id="FOAZ01000007">
    <property type="protein sequence ID" value="SEL31870.1"/>
    <property type="molecule type" value="Genomic_DNA"/>
</dbReference>
<keyword evidence="2" id="KW-1185">Reference proteome</keyword>
<reference evidence="2" key="1">
    <citation type="submission" date="2016-10" db="EMBL/GenBank/DDBJ databases">
        <authorList>
            <person name="Varghese N."/>
        </authorList>
    </citation>
    <scope>NUCLEOTIDE SEQUENCE [LARGE SCALE GENOMIC DNA]</scope>
    <source>
        <strain evidence="2">DSM 45096 / BCRC 16803 / CGMCC 4.1857 / CIP 109030 / JCM 12277 / KCTC 19219 / NBRC 100920 / 33214</strain>
    </source>
</reference>